<protein>
    <submittedName>
        <fullName evidence="4">Diguanylate cyclase with PAS/PAC sensor</fullName>
    </submittedName>
</protein>
<dbReference type="SMART" id="SM00091">
    <property type="entry name" value="PAS"/>
    <property type="match status" value="1"/>
</dbReference>
<reference evidence="4 5" key="1">
    <citation type="submission" date="2016-10" db="EMBL/GenBank/DDBJ databases">
        <authorList>
            <person name="de Groot N.N."/>
        </authorList>
    </citation>
    <scope>NUCLEOTIDE SEQUENCE [LARGE SCALE GENOMIC DNA]</scope>
    <source>
        <strain evidence="4 5">DSM 16957</strain>
    </source>
</reference>
<evidence type="ECO:0000313" key="5">
    <source>
        <dbReference type="Proteomes" id="UP000199603"/>
    </source>
</evidence>
<organism evidence="4 5">
    <name type="scientific">Aquimonas voraii</name>
    <dbReference type="NCBI Taxonomy" id="265719"/>
    <lineage>
        <taxon>Bacteria</taxon>
        <taxon>Pseudomonadati</taxon>
        <taxon>Pseudomonadota</taxon>
        <taxon>Gammaproteobacteria</taxon>
        <taxon>Lysobacterales</taxon>
        <taxon>Lysobacteraceae</taxon>
        <taxon>Aquimonas</taxon>
    </lineage>
</organism>
<dbReference type="Gene3D" id="3.30.70.270">
    <property type="match status" value="1"/>
</dbReference>
<dbReference type="PANTHER" id="PTHR44757:SF2">
    <property type="entry name" value="BIOFILM ARCHITECTURE MAINTENANCE PROTEIN MBAA"/>
    <property type="match status" value="1"/>
</dbReference>
<dbReference type="Pfam" id="PF08448">
    <property type="entry name" value="PAS_4"/>
    <property type="match status" value="1"/>
</dbReference>
<evidence type="ECO:0000256" key="1">
    <source>
        <dbReference type="ARBA" id="ARBA00001946"/>
    </source>
</evidence>
<dbReference type="STRING" id="265719.SAMN04488509_1205"/>
<dbReference type="FunFam" id="3.30.70.270:FF:000001">
    <property type="entry name" value="Diguanylate cyclase domain protein"/>
    <property type="match status" value="1"/>
</dbReference>
<accession>A0A1G7A705</accession>
<dbReference type="SUPFAM" id="SSF55073">
    <property type="entry name" value="Nucleotide cyclase"/>
    <property type="match status" value="1"/>
</dbReference>
<dbReference type="InterPro" id="IPR043128">
    <property type="entry name" value="Rev_trsase/Diguanyl_cyclase"/>
</dbReference>
<dbReference type="PROSITE" id="PS50887">
    <property type="entry name" value="GGDEF"/>
    <property type="match status" value="1"/>
</dbReference>
<dbReference type="Proteomes" id="UP000199603">
    <property type="component" value="Unassembled WGS sequence"/>
</dbReference>
<evidence type="ECO:0000313" key="4">
    <source>
        <dbReference type="EMBL" id="SDE10654.1"/>
    </source>
</evidence>
<feature type="domain" description="PAS" evidence="2">
    <location>
        <begin position="5"/>
        <end position="75"/>
    </location>
</feature>
<dbReference type="CDD" id="cd01949">
    <property type="entry name" value="GGDEF"/>
    <property type="match status" value="1"/>
</dbReference>
<proteinExistence type="predicted"/>
<evidence type="ECO:0000259" key="2">
    <source>
        <dbReference type="PROSITE" id="PS50112"/>
    </source>
</evidence>
<dbReference type="InterPro" id="IPR013656">
    <property type="entry name" value="PAS_4"/>
</dbReference>
<dbReference type="SMART" id="SM00267">
    <property type="entry name" value="GGDEF"/>
    <property type="match status" value="1"/>
</dbReference>
<dbReference type="Gene3D" id="3.30.450.20">
    <property type="entry name" value="PAS domain"/>
    <property type="match status" value="1"/>
</dbReference>
<dbReference type="InterPro" id="IPR000160">
    <property type="entry name" value="GGDEF_dom"/>
</dbReference>
<dbReference type="GO" id="GO:0003824">
    <property type="term" value="F:catalytic activity"/>
    <property type="evidence" value="ECO:0007669"/>
    <property type="project" value="UniProtKB-ARBA"/>
</dbReference>
<name>A0A1G7A705_9GAMM</name>
<dbReference type="SUPFAM" id="SSF55785">
    <property type="entry name" value="PYP-like sensor domain (PAS domain)"/>
    <property type="match status" value="1"/>
</dbReference>
<sequence>MLETTPGLLTRFIEMIGDAVCVVDREGCFQYISPGGREVFGREPEAMLGTRMLDYLHPEDHARTLAAAAAVMRGEALRNFHNRYLRADGSVVDLLWSARWFEDVQLRIAVARDVTELKRAEAQLVAMARTDPLTGLANRLQMHEWLQQALARAAENGARLALLYLDLDRFKDINDRHGHPFGDRVLQAFGARLRALLAPGWRAARLGGDEFLVLLPEVASAAAAQAAAEALCARLSEPLDVHGHRITPGPSIGLAFYPDEADDVENLVREADRAMYRAKAAGGSCVRGGALMRAPAPTA</sequence>
<dbReference type="AlphaFoldDB" id="A0A1G7A705"/>
<feature type="domain" description="GGDEF" evidence="3">
    <location>
        <begin position="158"/>
        <end position="291"/>
    </location>
</feature>
<dbReference type="InterPro" id="IPR052155">
    <property type="entry name" value="Biofilm_reg_signaling"/>
</dbReference>
<dbReference type="OrthoDB" id="9812260at2"/>
<dbReference type="EMBL" id="FNAG01000020">
    <property type="protein sequence ID" value="SDE10654.1"/>
    <property type="molecule type" value="Genomic_DNA"/>
</dbReference>
<dbReference type="RefSeq" id="WP_091245906.1">
    <property type="nucleotide sequence ID" value="NZ_FNAG01000020.1"/>
</dbReference>
<dbReference type="Pfam" id="PF00990">
    <property type="entry name" value="GGDEF"/>
    <property type="match status" value="1"/>
</dbReference>
<keyword evidence="5" id="KW-1185">Reference proteome</keyword>
<gene>
    <name evidence="4" type="ORF">SAMN04488509_1205</name>
</gene>
<dbReference type="CDD" id="cd00130">
    <property type="entry name" value="PAS"/>
    <property type="match status" value="1"/>
</dbReference>
<dbReference type="NCBIfam" id="TIGR00229">
    <property type="entry name" value="sensory_box"/>
    <property type="match status" value="1"/>
</dbReference>
<dbReference type="PROSITE" id="PS50112">
    <property type="entry name" value="PAS"/>
    <property type="match status" value="1"/>
</dbReference>
<dbReference type="NCBIfam" id="TIGR00254">
    <property type="entry name" value="GGDEF"/>
    <property type="match status" value="1"/>
</dbReference>
<dbReference type="InterPro" id="IPR035965">
    <property type="entry name" value="PAS-like_dom_sf"/>
</dbReference>
<dbReference type="InterPro" id="IPR029787">
    <property type="entry name" value="Nucleotide_cyclase"/>
</dbReference>
<evidence type="ECO:0000259" key="3">
    <source>
        <dbReference type="PROSITE" id="PS50887"/>
    </source>
</evidence>
<dbReference type="InterPro" id="IPR000014">
    <property type="entry name" value="PAS"/>
</dbReference>
<dbReference type="PANTHER" id="PTHR44757">
    <property type="entry name" value="DIGUANYLATE CYCLASE DGCP"/>
    <property type="match status" value="1"/>
</dbReference>
<comment type="cofactor">
    <cofactor evidence="1">
        <name>Mg(2+)</name>
        <dbReference type="ChEBI" id="CHEBI:18420"/>
    </cofactor>
</comment>